<feature type="region of interest" description="Disordered" evidence="2">
    <location>
        <begin position="171"/>
        <end position="208"/>
    </location>
</feature>
<evidence type="ECO:0000313" key="4">
    <source>
        <dbReference type="Proteomes" id="UP000037977"/>
    </source>
</evidence>
<protein>
    <recommendedName>
        <fullName evidence="5">Chemotaxis protein</fullName>
    </recommendedName>
</protein>
<feature type="compositionally biased region" description="Basic and acidic residues" evidence="2">
    <location>
        <begin position="188"/>
        <end position="208"/>
    </location>
</feature>
<proteinExistence type="predicted"/>
<dbReference type="PATRIC" id="fig|33935.3.peg.2693"/>
<dbReference type="InterPro" id="IPR009636">
    <property type="entry name" value="SCAF"/>
</dbReference>
<feature type="coiled-coil region" evidence="1">
    <location>
        <begin position="32"/>
        <end position="90"/>
    </location>
</feature>
<sequence>MKKEDLIAMGLSEEQATAIVEKYGNMIPKERFDEVNNAKKVLENQVKTHETQLKKLQDTAKGSEELQATITELQQANETAKTEYEQQLKNERMSAALKLALNNKVHDVDLVAGLINRETIELDKDGNVAKGLEEQLKTLQESKSFLFVPDKPNTPQFKGFVPANGMQGQANGMQGQEGGTEISFGKQIAEERSKGTEQLDTARDNYFK</sequence>
<dbReference type="RefSeq" id="WP_053996539.1">
    <property type="nucleotide sequence ID" value="NZ_CP065643.1"/>
</dbReference>
<dbReference type="STRING" id="33935.ADM90_19350"/>
<reference evidence="3 4" key="1">
    <citation type="submission" date="2015-07" db="EMBL/GenBank/DDBJ databases">
        <title>Genome sequencing project for genomic taxonomy and phylogenomics of Bacillus-like bacteria.</title>
        <authorList>
            <person name="Liu B."/>
            <person name="Wang J."/>
            <person name="Zhu Y."/>
            <person name="Liu G."/>
            <person name="Chen Q."/>
            <person name="Chen Z."/>
            <person name="Che J."/>
            <person name="Ge C."/>
            <person name="Shi H."/>
            <person name="Pan Z."/>
            <person name="Liu X."/>
        </authorList>
    </citation>
    <scope>NUCLEOTIDE SEQUENCE [LARGE SCALE GENOMIC DNA]</scope>
    <source>
        <strain evidence="3 4">DSM 54</strain>
    </source>
</reference>
<organism evidence="3 4">
    <name type="scientific">Lysinibacillus macroides</name>
    <dbReference type="NCBI Taxonomy" id="33935"/>
    <lineage>
        <taxon>Bacteria</taxon>
        <taxon>Bacillati</taxon>
        <taxon>Bacillota</taxon>
        <taxon>Bacilli</taxon>
        <taxon>Bacillales</taxon>
        <taxon>Bacillaceae</taxon>
        <taxon>Lysinibacillus</taxon>
    </lineage>
</organism>
<keyword evidence="4" id="KW-1185">Reference proteome</keyword>
<evidence type="ECO:0000313" key="3">
    <source>
        <dbReference type="EMBL" id="KOY81293.1"/>
    </source>
</evidence>
<evidence type="ECO:0008006" key="5">
    <source>
        <dbReference type="Google" id="ProtNLM"/>
    </source>
</evidence>
<dbReference type="Pfam" id="PF06810">
    <property type="entry name" value="Phage_scaffold"/>
    <property type="match status" value="1"/>
</dbReference>
<evidence type="ECO:0000256" key="2">
    <source>
        <dbReference type="SAM" id="MobiDB-lite"/>
    </source>
</evidence>
<dbReference type="OrthoDB" id="2365850at2"/>
<name>A0A0M9DIH9_9BACI</name>
<evidence type="ECO:0000256" key="1">
    <source>
        <dbReference type="SAM" id="Coils"/>
    </source>
</evidence>
<keyword evidence="1" id="KW-0175">Coiled coil</keyword>
<dbReference type="AlphaFoldDB" id="A0A0M9DIH9"/>
<gene>
    <name evidence="3" type="ORF">ADM90_19350</name>
</gene>
<dbReference type="Proteomes" id="UP000037977">
    <property type="component" value="Unassembled WGS sequence"/>
</dbReference>
<accession>A0A0M9DIH9</accession>
<dbReference type="EMBL" id="LGCI01000010">
    <property type="protein sequence ID" value="KOY81293.1"/>
    <property type="molecule type" value="Genomic_DNA"/>
</dbReference>
<comment type="caution">
    <text evidence="3">The sequence shown here is derived from an EMBL/GenBank/DDBJ whole genome shotgun (WGS) entry which is preliminary data.</text>
</comment>